<dbReference type="STRING" id="1817893.AUJ66_06055"/>
<evidence type="ECO:0000313" key="1">
    <source>
        <dbReference type="EMBL" id="OIN96519.1"/>
    </source>
</evidence>
<gene>
    <name evidence="1" type="ORF">AUJ66_06055</name>
</gene>
<comment type="caution">
    <text evidence="1">The sequence shown here is derived from an EMBL/GenBank/DDBJ whole genome shotgun (WGS) entry which is preliminary data.</text>
</comment>
<reference evidence="1 2" key="1">
    <citation type="journal article" date="2016" name="Environ. Microbiol.">
        <title>Genomic resolution of a cold subsurface aquifer community provides metabolic insights for novel microbes adapted to high CO concentrations.</title>
        <authorList>
            <person name="Probst A.J."/>
            <person name="Castelle C.J."/>
            <person name="Singh A."/>
            <person name="Brown C.T."/>
            <person name="Anantharaman K."/>
            <person name="Sharon I."/>
            <person name="Hug L.A."/>
            <person name="Burstein D."/>
            <person name="Emerson J.B."/>
            <person name="Thomas B.C."/>
            <person name="Banfield J.F."/>
        </authorList>
    </citation>
    <scope>NUCLEOTIDE SEQUENCE [LARGE SCALE GENOMIC DNA]</scope>
    <source>
        <strain evidence="1">CG1_02_38_46</strain>
    </source>
</reference>
<name>A0A1J4SAX8_9BACT</name>
<protein>
    <recommendedName>
        <fullName evidence="3">Type III restriction endonuclease subunit R</fullName>
    </recommendedName>
</protein>
<accession>A0A1J4SAX8</accession>
<dbReference type="AlphaFoldDB" id="A0A1J4SAX8"/>
<evidence type="ECO:0000313" key="2">
    <source>
        <dbReference type="Proteomes" id="UP000182278"/>
    </source>
</evidence>
<proteinExistence type="predicted"/>
<dbReference type="Proteomes" id="UP000182278">
    <property type="component" value="Unassembled WGS sequence"/>
</dbReference>
<organism evidence="1 2">
    <name type="scientific">Candidatus Desantisbacteria bacterium CG1_02_38_46</name>
    <dbReference type="NCBI Taxonomy" id="1817893"/>
    <lineage>
        <taxon>Bacteria</taxon>
        <taxon>Candidatus Desantisiibacteriota</taxon>
    </lineage>
</organism>
<evidence type="ECO:0008006" key="3">
    <source>
        <dbReference type="Google" id="ProtNLM"/>
    </source>
</evidence>
<sequence>MGEAQLIGRGARYFPFQMDEIQDKYKRKFDEDVENELRIIETLHYHSFHNVKYISEIKSALTEMGILPEKYIQRDLFIKDSFKETEFWEEGVIFVNDRIQNPRTEIFSLQDAKIEEKYEYELRTGEIKEEIILDEMEKPVPSGVTRDKIEYKFIDEVIEKLRQKYSDIALLRNEKFFQVFDFDEGRAFEPDFIMILKKRNRTISIYQIFIEPKGDQFKDNQGRFESSKEGWKQKFLKKRLNLKFSLKT</sequence>
<dbReference type="EMBL" id="MNUO01000093">
    <property type="protein sequence ID" value="OIN96519.1"/>
    <property type="molecule type" value="Genomic_DNA"/>
</dbReference>